<feature type="compositionally biased region" description="Polar residues" evidence="1">
    <location>
        <begin position="180"/>
        <end position="202"/>
    </location>
</feature>
<feature type="region of interest" description="Disordered" evidence="1">
    <location>
        <begin position="1"/>
        <end position="125"/>
    </location>
</feature>
<reference evidence="2" key="1">
    <citation type="submission" date="2021-03" db="EMBL/GenBank/DDBJ databases">
        <title>Comparative genomics and phylogenomic investigation of the class Geoglossomycetes provide insights into ecological specialization and systematics.</title>
        <authorList>
            <person name="Melie T."/>
            <person name="Pirro S."/>
            <person name="Miller A.N."/>
            <person name="Quandt A."/>
        </authorList>
    </citation>
    <scope>NUCLEOTIDE SEQUENCE</scope>
    <source>
        <strain evidence="2">CAQ_001_2017</strain>
    </source>
</reference>
<comment type="caution">
    <text evidence="2">The sequence shown here is derived from an EMBL/GenBank/DDBJ whole genome shotgun (WGS) entry which is preliminary data.</text>
</comment>
<keyword evidence="3" id="KW-1185">Reference proteome</keyword>
<dbReference type="AlphaFoldDB" id="A0A9P8LEB8"/>
<evidence type="ECO:0000313" key="2">
    <source>
        <dbReference type="EMBL" id="KAH0562549.1"/>
    </source>
</evidence>
<dbReference type="Proteomes" id="UP000750711">
    <property type="component" value="Unassembled WGS sequence"/>
</dbReference>
<evidence type="ECO:0000256" key="1">
    <source>
        <dbReference type="SAM" id="MobiDB-lite"/>
    </source>
</evidence>
<dbReference type="EMBL" id="JAGHQM010000327">
    <property type="protein sequence ID" value="KAH0562549.1"/>
    <property type="molecule type" value="Genomic_DNA"/>
</dbReference>
<feature type="region of interest" description="Disordered" evidence="1">
    <location>
        <begin position="140"/>
        <end position="232"/>
    </location>
</feature>
<name>A0A9P8LEB8_9PEZI</name>
<feature type="compositionally biased region" description="Low complexity" evidence="1">
    <location>
        <begin position="53"/>
        <end position="82"/>
    </location>
</feature>
<proteinExistence type="predicted"/>
<feature type="compositionally biased region" description="Basic and acidic residues" evidence="1">
    <location>
        <begin position="216"/>
        <end position="226"/>
    </location>
</feature>
<sequence>MSNENDAPPSPTSTSHRRRASFSPGQTFSELFARTPPSAGNATSAYPGPITTAAANAQAQNRRRMSLTTLGLSGTSPTQTSPFRARRESTTSIGSTSSTGTTPLDENVIEEGDATGPPPSSPFVRRMSFGARALRDVRAGNGNAANGRASTLVSSPTANGRGEGFNWSEQLRSRAEITVEKSTGAASNAAPSARQRATSTTNMPPPASAIPPASKVPDHFQERILKGDFYMD</sequence>
<organism evidence="2 3">
    <name type="scientific">Trichoglossum hirsutum</name>
    <dbReference type="NCBI Taxonomy" id="265104"/>
    <lineage>
        <taxon>Eukaryota</taxon>
        <taxon>Fungi</taxon>
        <taxon>Dikarya</taxon>
        <taxon>Ascomycota</taxon>
        <taxon>Pezizomycotina</taxon>
        <taxon>Geoglossomycetes</taxon>
        <taxon>Geoglossales</taxon>
        <taxon>Geoglossaceae</taxon>
        <taxon>Trichoglossum</taxon>
    </lineage>
</organism>
<accession>A0A9P8LEB8</accession>
<feature type="compositionally biased region" description="Polar residues" evidence="1">
    <location>
        <begin position="148"/>
        <end position="158"/>
    </location>
</feature>
<evidence type="ECO:0000313" key="3">
    <source>
        <dbReference type="Proteomes" id="UP000750711"/>
    </source>
</evidence>
<feature type="compositionally biased region" description="Low complexity" evidence="1">
    <location>
        <begin position="90"/>
        <end position="102"/>
    </location>
</feature>
<protein>
    <submittedName>
        <fullName evidence="2">Uncharacterized protein</fullName>
    </submittedName>
</protein>
<gene>
    <name evidence="2" type="ORF">GP486_002761</name>
</gene>